<dbReference type="Proteomes" id="UP000800235">
    <property type="component" value="Unassembled WGS sequence"/>
</dbReference>
<protein>
    <recommendedName>
        <fullName evidence="7">BHLH domain-containing protein</fullName>
    </recommendedName>
</protein>
<dbReference type="PANTHER" id="PTHR15741:SF27">
    <property type="entry name" value="TRANSCRIPTION FACTOR AP-4"/>
    <property type="match status" value="1"/>
</dbReference>
<proteinExistence type="predicted"/>
<dbReference type="GO" id="GO:0046983">
    <property type="term" value="F:protein dimerization activity"/>
    <property type="evidence" value="ECO:0007669"/>
    <property type="project" value="InterPro"/>
</dbReference>
<organism evidence="8 9">
    <name type="scientific">Tothia fuscella</name>
    <dbReference type="NCBI Taxonomy" id="1048955"/>
    <lineage>
        <taxon>Eukaryota</taxon>
        <taxon>Fungi</taxon>
        <taxon>Dikarya</taxon>
        <taxon>Ascomycota</taxon>
        <taxon>Pezizomycotina</taxon>
        <taxon>Dothideomycetes</taxon>
        <taxon>Pleosporomycetidae</taxon>
        <taxon>Venturiales</taxon>
        <taxon>Cylindrosympodiaceae</taxon>
        <taxon>Tothia</taxon>
    </lineage>
</organism>
<evidence type="ECO:0000256" key="5">
    <source>
        <dbReference type="ARBA" id="ARBA00023242"/>
    </source>
</evidence>
<dbReference type="SUPFAM" id="SSF47459">
    <property type="entry name" value="HLH, helix-loop-helix DNA-binding domain"/>
    <property type="match status" value="1"/>
</dbReference>
<keyword evidence="2" id="KW-0805">Transcription regulation</keyword>
<keyword evidence="9" id="KW-1185">Reference proteome</keyword>
<reference evidence="8" key="1">
    <citation type="journal article" date="2020" name="Stud. Mycol.">
        <title>101 Dothideomycetes genomes: a test case for predicting lifestyles and emergence of pathogens.</title>
        <authorList>
            <person name="Haridas S."/>
            <person name="Albert R."/>
            <person name="Binder M."/>
            <person name="Bloem J."/>
            <person name="Labutti K."/>
            <person name="Salamov A."/>
            <person name="Andreopoulos B."/>
            <person name="Baker S."/>
            <person name="Barry K."/>
            <person name="Bills G."/>
            <person name="Bluhm B."/>
            <person name="Cannon C."/>
            <person name="Castanera R."/>
            <person name="Culley D."/>
            <person name="Daum C."/>
            <person name="Ezra D."/>
            <person name="Gonzalez J."/>
            <person name="Henrissat B."/>
            <person name="Kuo A."/>
            <person name="Liang C."/>
            <person name="Lipzen A."/>
            <person name="Lutzoni F."/>
            <person name="Magnuson J."/>
            <person name="Mondo S."/>
            <person name="Nolan M."/>
            <person name="Ohm R."/>
            <person name="Pangilinan J."/>
            <person name="Park H.-J."/>
            <person name="Ramirez L."/>
            <person name="Alfaro M."/>
            <person name="Sun H."/>
            <person name="Tritt A."/>
            <person name="Yoshinaga Y."/>
            <person name="Zwiers L.-H."/>
            <person name="Turgeon B."/>
            <person name="Goodwin S."/>
            <person name="Spatafora J."/>
            <person name="Crous P."/>
            <person name="Grigoriev I."/>
        </authorList>
    </citation>
    <scope>NUCLEOTIDE SEQUENCE</scope>
    <source>
        <strain evidence="8">CBS 130266</strain>
    </source>
</reference>
<dbReference type="PROSITE" id="PS50888">
    <property type="entry name" value="BHLH"/>
    <property type="match status" value="1"/>
</dbReference>
<dbReference type="GO" id="GO:0000981">
    <property type="term" value="F:DNA-binding transcription factor activity, RNA polymerase II-specific"/>
    <property type="evidence" value="ECO:0007669"/>
    <property type="project" value="TreeGrafter"/>
</dbReference>
<feature type="region of interest" description="Disordered" evidence="6">
    <location>
        <begin position="1"/>
        <end position="25"/>
    </location>
</feature>
<evidence type="ECO:0000313" key="8">
    <source>
        <dbReference type="EMBL" id="KAF2432019.1"/>
    </source>
</evidence>
<dbReference type="SMART" id="SM00353">
    <property type="entry name" value="HLH"/>
    <property type="match status" value="1"/>
</dbReference>
<comment type="caution">
    <text evidence="8">The sequence shown here is derived from an EMBL/GenBank/DDBJ whole genome shotgun (WGS) entry which is preliminary data.</text>
</comment>
<accession>A0A9P4TZ24</accession>
<feature type="compositionally biased region" description="Basic and acidic residues" evidence="6">
    <location>
        <begin position="408"/>
        <end position="418"/>
    </location>
</feature>
<keyword evidence="4" id="KW-0804">Transcription</keyword>
<feature type="compositionally biased region" description="Low complexity" evidence="6">
    <location>
        <begin position="313"/>
        <end position="322"/>
    </location>
</feature>
<dbReference type="GO" id="GO:0005634">
    <property type="term" value="C:nucleus"/>
    <property type="evidence" value="ECO:0007669"/>
    <property type="project" value="UniProtKB-SubCell"/>
</dbReference>
<feature type="region of interest" description="Disordered" evidence="6">
    <location>
        <begin position="244"/>
        <end position="267"/>
    </location>
</feature>
<dbReference type="Gene3D" id="4.10.280.10">
    <property type="entry name" value="Helix-loop-helix DNA-binding domain"/>
    <property type="match status" value="1"/>
</dbReference>
<name>A0A9P4TZ24_9PEZI</name>
<dbReference type="InterPro" id="IPR052207">
    <property type="entry name" value="Max-like/E-box_TFs"/>
</dbReference>
<comment type="subcellular location">
    <subcellularLocation>
        <location evidence="1">Nucleus</location>
    </subcellularLocation>
</comment>
<evidence type="ECO:0000259" key="7">
    <source>
        <dbReference type="PROSITE" id="PS50888"/>
    </source>
</evidence>
<evidence type="ECO:0000313" key="9">
    <source>
        <dbReference type="Proteomes" id="UP000800235"/>
    </source>
</evidence>
<evidence type="ECO:0000256" key="4">
    <source>
        <dbReference type="ARBA" id="ARBA00023163"/>
    </source>
</evidence>
<feature type="compositionally biased region" description="Low complexity" evidence="6">
    <location>
        <begin position="247"/>
        <end position="265"/>
    </location>
</feature>
<dbReference type="OrthoDB" id="5778525at2759"/>
<dbReference type="PANTHER" id="PTHR15741">
    <property type="entry name" value="BASIC HELIX-LOOP-HELIX ZIP TRANSCRIPTION FACTOR"/>
    <property type="match status" value="1"/>
</dbReference>
<feature type="domain" description="BHLH" evidence="7">
    <location>
        <begin position="417"/>
        <end position="468"/>
    </location>
</feature>
<evidence type="ECO:0000256" key="1">
    <source>
        <dbReference type="ARBA" id="ARBA00004123"/>
    </source>
</evidence>
<dbReference type="AlphaFoldDB" id="A0A9P4TZ24"/>
<dbReference type="InterPro" id="IPR011598">
    <property type="entry name" value="bHLH_dom"/>
</dbReference>
<dbReference type="InterPro" id="IPR036638">
    <property type="entry name" value="HLH_DNA-bd_sf"/>
</dbReference>
<keyword evidence="3" id="KW-0238">DNA-binding</keyword>
<feature type="compositionally biased region" description="Low complexity" evidence="6">
    <location>
        <begin position="330"/>
        <end position="344"/>
    </location>
</feature>
<sequence>MFNYEFETFDRPSDPPPESAAPSLNPPLLNHDENNYIQDFFTQQANPNSGMHDFGGGYDGVPTQNQEGLLQQISGGALQQHYHFLLDESPPTLIGAHAAPSLQYHSPLIDPYGHNYDMSNIDFSAFNNDDNPTGASQQQELFVAASILNNSASGQPPQIQQLQQLPLANMHDFSQTMGFTPNVMQSVDPMRNLNSVADPPFSDPFASRPVPVAHPQIVIDRQERARQEVLQTPQGRASLSNLSMLNTDTDFTPDPTPMTAPARMTGSGETMGRLYRFGSDNMFGADRFRPAFASENDEVVSNRLTQELHMLKPINRSNNNTRPPTPVELSQGQQIGYQSSIDGQNLDENPDGNSSRKRRKTSTDSGSNAGLSNPYGFPPNSRARRVPSVGEGSGKRRKSSVAGSMVRHSRENLSDAQKRTNHIQSEQKRRDLIKNGFSSLQYLVPELRSGGVSKSAVLIEAANYLEQLMAVNKRMKDILSPNPGGG</sequence>
<evidence type="ECO:0000256" key="6">
    <source>
        <dbReference type="SAM" id="MobiDB-lite"/>
    </source>
</evidence>
<keyword evidence="5" id="KW-0539">Nucleus</keyword>
<gene>
    <name evidence="8" type="ORF">EJ08DRAFT_160599</name>
</gene>
<feature type="region of interest" description="Disordered" evidence="6">
    <location>
        <begin position="310"/>
        <end position="428"/>
    </location>
</feature>
<evidence type="ECO:0000256" key="3">
    <source>
        <dbReference type="ARBA" id="ARBA00023125"/>
    </source>
</evidence>
<dbReference type="EMBL" id="MU007028">
    <property type="protein sequence ID" value="KAF2432019.1"/>
    <property type="molecule type" value="Genomic_DNA"/>
</dbReference>
<dbReference type="Pfam" id="PF00010">
    <property type="entry name" value="HLH"/>
    <property type="match status" value="1"/>
</dbReference>
<dbReference type="GO" id="GO:0000978">
    <property type="term" value="F:RNA polymerase II cis-regulatory region sequence-specific DNA binding"/>
    <property type="evidence" value="ECO:0007669"/>
    <property type="project" value="TreeGrafter"/>
</dbReference>
<evidence type="ECO:0000256" key="2">
    <source>
        <dbReference type="ARBA" id="ARBA00023015"/>
    </source>
</evidence>